<dbReference type="PANTHER" id="PTHR14513:SF0">
    <property type="entry name" value="PROTECTION OF TELOMERES PROTEIN 1"/>
    <property type="match status" value="1"/>
</dbReference>
<dbReference type="SMART" id="SM00976">
    <property type="entry name" value="Telo_bind"/>
    <property type="match status" value="1"/>
</dbReference>
<comment type="caution">
    <text evidence="6">The sequence shown here is derived from an EMBL/GenBank/DDBJ whole genome shotgun (WGS) entry which is preliminary data.</text>
</comment>
<dbReference type="InterPro" id="IPR011564">
    <property type="entry name" value="Telomer_end-bd_POT1/Cdc13"/>
</dbReference>
<dbReference type="PANTHER" id="PTHR14513">
    <property type="entry name" value="PROTECTION OF TELOMERES 1"/>
    <property type="match status" value="1"/>
</dbReference>
<dbReference type="Gene3D" id="2.40.50.140">
    <property type="entry name" value="Nucleic acid-binding proteins"/>
    <property type="match status" value="2"/>
</dbReference>
<sequence length="420" mass="47909">MRSRDEYTFLSIRDAISSINQKVNLMGVVAEIGLSRQSKGPDCYCSLKIMDESYQGHGLLVNIFAENMEKLPDVKSAGDIIRLSQVVMKAHRGEVNALFNKKLSSFALFEGKSSVSYWPYQASSNFRIRDPYKESLTSLRTWLLNFQLDSGINKAIMLLREIKEGQCFDLVCKIVHVCEISKDAGMLFVWDGTDTPPLSCQKGLNDEWENPLPLQLEPLPLARDVTCTFPHVGTILRVMIDKPREKLGLHLPSSNKWAKFVSITCHERQGLWYGIFTASTKIRILSDEDINVIHRQRDHEKRLSSKWERMPLSSFPWPSRITETDSEHPPFVTLMDVLTYPKVTAKFKCVVRVVAICPWKIEQLRSPVETQLYRIRLTLEDPTARIHAFIFAENGSTAFSASNHPNFRSQKFPAESGVLI</sequence>
<gene>
    <name evidence="6" type="ORF">GIB67_038447</name>
</gene>
<organism evidence="6 7">
    <name type="scientific">Kingdonia uniflora</name>
    <dbReference type="NCBI Taxonomy" id="39325"/>
    <lineage>
        <taxon>Eukaryota</taxon>
        <taxon>Viridiplantae</taxon>
        <taxon>Streptophyta</taxon>
        <taxon>Embryophyta</taxon>
        <taxon>Tracheophyta</taxon>
        <taxon>Spermatophyta</taxon>
        <taxon>Magnoliopsida</taxon>
        <taxon>Ranunculales</taxon>
        <taxon>Circaeasteraceae</taxon>
        <taxon>Kingdonia</taxon>
    </lineage>
</organism>
<evidence type="ECO:0000256" key="1">
    <source>
        <dbReference type="ARBA" id="ARBA00004574"/>
    </source>
</evidence>
<dbReference type="CDD" id="cd04497">
    <property type="entry name" value="hPOT1_OB1_like"/>
    <property type="match status" value="1"/>
</dbReference>
<dbReference type="InterPro" id="IPR057620">
    <property type="entry name" value="POT1A/B-like_OB"/>
</dbReference>
<keyword evidence="2" id="KW-0158">Chromosome</keyword>
<dbReference type="Pfam" id="PF25507">
    <property type="entry name" value="OB_POT1A"/>
    <property type="match status" value="1"/>
</dbReference>
<evidence type="ECO:0000256" key="3">
    <source>
        <dbReference type="ARBA" id="ARBA00022895"/>
    </source>
</evidence>
<dbReference type="Pfam" id="PF02765">
    <property type="entry name" value="POT1"/>
    <property type="match status" value="1"/>
</dbReference>
<dbReference type="GO" id="GO:0000783">
    <property type="term" value="C:nuclear telomere cap complex"/>
    <property type="evidence" value="ECO:0007669"/>
    <property type="project" value="TreeGrafter"/>
</dbReference>
<feature type="domain" description="Telomeric single stranded DNA binding POT1/Cdc13" evidence="5">
    <location>
        <begin position="9"/>
        <end position="144"/>
    </location>
</feature>
<dbReference type="GO" id="GO:0032210">
    <property type="term" value="P:regulation of telomere maintenance via telomerase"/>
    <property type="evidence" value="ECO:0007669"/>
    <property type="project" value="TreeGrafter"/>
</dbReference>
<dbReference type="GO" id="GO:0016233">
    <property type="term" value="P:telomere capping"/>
    <property type="evidence" value="ECO:0007669"/>
    <property type="project" value="TreeGrafter"/>
</dbReference>
<evidence type="ECO:0000313" key="7">
    <source>
        <dbReference type="Proteomes" id="UP000541444"/>
    </source>
</evidence>
<dbReference type="InterPro" id="IPR028389">
    <property type="entry name" value="POT1"/>
</dbReference>
<dbReference type="InterPro" id="IPR012340">
    <property type="entry name" value="NA-bd_OB-fold"/>
</dbReference>
<evidence type="ECO:0000256" key="2">
    <source>
        <dbReference type="ARBA" id="ARBA00022454"/>
    </source>
</evidence>
<keyword evidence="7" id="KW-1185">Reference proteome</keyword>
<dbReference type="GO" id="GO:0098505">
    <property type="term" value="F:G-rich strand telomeric DNA binding"/>
    <property type="evidence" value="ECO:0007669"/>
    <property type="project" value="TreeGrafter"/>
</dbReference>
<name>A0A7J7NPH6_9MAGN</name>
<evidence type="ECO:0000256" key="4">
    <source>
        <dbReference type="ARBA" id="ARBA00023125"/>
    </source>
</evidence>
<dbReference type="OrthoDB" id="2186770at2759"/>
<dbReference type="EMBL" id="JACGCM010000671">
    <property type="protein sequence ID" value="KAF6168950.1"/>
    <property type="molecule type" value="Genomic_DNA"/>
</dbReference>
<keyword evidence="4" id="KW-0238">DNA-binding</keyword>
<reference evidence="6 7" key="1">
    <citation type="journal article" date="2020" name="IScience">
        <title>Genome Sequencing of the Endangered Kingdonia uniflora (Circaeasteraceae, Ranunculales) Reveals Potential Mechanisms of Evolutionary Specialization.</title>
        <authorList>
            <person name="Sun Y."/>
            <person name="Deng T."/>
            <person name="Zhang A."/>
            <person name="Moore M.J."/>
            <person name="Landis J.B."/>
            <person name="Lin N."/>
            <person name="Zhang H."/>
            <person name="Zhang X."/>
            <person name="Huang J."/>
            <person name="Zhang X."/>
            <person name="Sun H."/>
            <person name="Wang H."/>
        </authorList>
    </citation>
    <scope>NUCLEOTIDE SEQUENCE [LARGE SCALE GENOMIC DNA]</scope>
    <source>
        <strain evidence="6">TB1705</strain>
        <tissue evidence="6">Leaf</tissue>
    </source>
</reference>
<dbReference type="AlphaFoldDB" id="A0A7J7NPH6"/>
<dbReference type="SUPFAM" id="SSF50249">
    <property type="entry name" value="Nucleic acid-binding proteins"/>
    <property type="match status" value="2"/>
</dbReference>
<dbReference type="GO" id="GO:0010521">
    <property type="term" value="F:telomerase inhibitor activity"/>
    <property type="evidence" value="ECO:0007669"/>
    <property type="project" value="TreeGrafter"/>
</dbReference>
<keyword evidence="3" id="KW-0779">Telomere</keyword>
<protein>
    <recommendedName>
        <fullName evidence="5">Telomeric single stranded DNA binding POT1/Cdc13 domain-containing protein</fullName>
    </recommendedName>
</protein>
<evidence type="ECO:0000313" key="6">
    <source>
        <dbReference type="EMBL" id="KAF6168950.1"/>
    </source>
</evidence>
<proteinExistence type="predicted"/>
<dbReference type="Proteomes" id="UP000541444">
    <property type="component" value="Unassembled WGS sequence"/>
</dbReference>
<evidence type="ECO:0000259" key="5">
    <source>
        <dbReference type="SMART" id="SM00976"/>
    </source>
</evidence>
<comment type="subcellular location">
    <subcellularLocation>
        <location evidence="1">Chromosome</location>
        <location evidence="1">Telomere</location>
    </subcellularLocation>
</comment>
<accession>A0A7J7NPH6</accession>